<keyword evidence="1" id="KW-0732">Signal</keyword>
<sequence length="290" mass="32863">MRIYRFLSPLLLLVILLLASPLPILAAPPVSAQQLVKEMVYNELQDREHDSFWSYRVVRTTPEQTIVACQVETGNGPLYRILSRNGVTLAGEQLAQENARLDKLFGSPSALAHNRAQHRDDEQRLQRLMKLMPDAFLYDYEGASDEPAIRISFRPNPAFVPQTWEARVYHGLAGTVLVDRRYKRLIDINGKLVDRIDFGYGILGHIEKGGTFEVRREKVTETHWKTSLVNIQVDGRVILFKTVSKQQREERSGFLPVPTDISLERTRQILDQALTSGSACFAQGGSPVHK</sequence>
<evidence type="ECO:0000313" key="2">
    <source>
        <dbReference type="EMBL" id="TCK74351.1"/>
    </source>
</evidence>
<keyword evidence="3" id="KW-1185">Reference proteome</keyword>
<evidence type="ECO:0008006" key="4">
    <source>
        <dbReference type="Google" id="ProtNLM"/>
    </source>
</evidence>
<evidence type="ECO:0000256" key="1">
    <source>
        <dbReference type="SAM" id="SignalP"/>
    </source>
</evidence>
<dbReference type="OrthoDB" id="112719at2"/>
<dbReference type="Proteomes" id="UP000295210">
    <property type="component" value="Unassembled WGS sequence"/>
</dbReference>
<name>A0A4V2PVG0_9BACT</name>
<reference evidence="2 3" key="1">
    <citation type="submission" date="2019-03" db="EMBL/GenBank/DDBJ databases">
        <title>Genomic Encyclopedia of Type Strains, Phase IV (KMG-IV): sequencing the most valuable type-strain genomes for metagenomic binning, comparative biology and taxonomic classification.</title>
        <authorList>
            <person name="Goeker M."/>
        </authorList>
    </citation>
    <scope>NUCLEOTIDE SEQUENCE [LARGE SCALE GENOMIC DNA]</scope>
    <source>
        <strain evidence="2 3">DSM 103428</strain>
    </source>
</reference>
<dbReference type="AlphaFoldDB" id="A0A4V2PVG0"/>
<organism evidence="2 3">
    <name type="scientific">Acidipila rosea</name>
    <dbReference type="NCBI Taxonomy" id="768535"/>
    <lineage>
        <taxon>Bacteria</taxon>
        <taxon>Pseudomonadati</taxon>
        <taxon>Acidobacteriota</taxon>
        <taxon>Terriglobia</taxon>
        <taxon>Terriglobales</taxon>
        <taxon>Acidobacteriaceae</taxon>
        <taxon>Acidipila</taxon>
    </lineage>
</organism>
<dbReference type="EMBL" id="SMGK01000002">
    <property type="protein sequence ID" value="TCK74351.1"/>
    <property type="molecule type" value="Genomic_DNA"/>
</dbReference>
<dbReference type="RefSeq" id="WP_131995307.1">
    <property type="nucleotide sequence ID" value="NZ_SMGK01000002.1"/>
</dbReference>
<evidence type="ECO:0000313" key="3">
    <source>
        <dbReference type="Proteomes" id="UP000295210"/>
    </source>
</evidence>
<comment type="caution">
    <text evidence="2">The sequence shown here is derived from an EMBL/GenBank/DDBJ whole genome shotgun (WGS) entry which is preliminary data.</text>
</comment>
<proteinExistence type="predicted"/>
<gene>
    <name evidence="2" type="ORF">C7378_1973</name>
</gene>
<feature type="signal peptide" evidence="1">
    <location>
        <begin position="1"/>
        <end position="26"/>
    </location>
</feature>
<feature type="chain" id="PRO_5020515311" description="MucB/RseB-like sigma(E) regulatory protein" evidence="1">
    <location>
        <begin position="27"/>
        <end position="290"/>
    </location>
</feature>
<protein>
    <recommendedName>
        <fullName evidence="4">MucB/RseB-like sigma(E) regulatory protein</fullName>
    </recommendedName>
</protein>
<accession>A0A4V2PVG0</accession>